<comment type="caution">
    <text evidence="5">The sequence shown here is derived from an EMBL/GenBank/DDBJ whole genome shotgun (WGS) entry which is preliminary data.</text>
</comment>
<evidence type="ECO:0000256" key="1">
    <source>
        <dbReference type="ARBA" id="ARBA00022723"/>
    </source>
</evidence>
<organism evidence="5 6">
    <name type="scientific">Meganyctiphanes norvegica</name>
    <name type="common">Northern krill</name>
    <name type="synonym">Thysanopoda norvegica</name>
    <dbReference type="NCBI Taxonomy" id="48144"/>
    <lineage>
        <taxon>Eukaryota</taxon>
        <taxon>Metazoa</taxon>
        <taxon>Ecdysozoa</taxon>
        <taxon>Arthropoda</taxon>
        <taxon>Crustacea</taxon>
        <taxon>Multicrustacea</taxon>
        <taxon>Malacostraca</taxon>
        <taxon>Eumalacostraca</taxon>
        <taxon>Eucarida</taxon>
        <taxon>Euphausiacea</taxon>
        <taxon>Euphausiidae</taxon>
        <taxon>Meganyctiphanes</taxon>
    </lineage>
</organism>
<comment type="caution">
    <text evidence="3">Lacks conserved residue(s) required for the propagation of feature annotation.</text>
</comment>
<dbReference type="InterPro" id="IPR051005">
    <property type="entry name" value="Pentraxin_domain"/>
</dbReference>
<dbReference type="PANTHER" id="PTHR45869:SF8">
    <property type="entry name" value="LAMG-LIKE JELLYROLL FOLD DOMAIN-CONTAINING PROTEIN"/>
    <property type="match status" value="1"/>
</dbReference>
<evidence type="ECO:0000313" key="5">
    <source>
        <dbReference type="EMBL" id="CAL4084721.1"/>
    </source>
</evidence>
<name>A0AAV2QJE4_MEGNR</name>
<dbReference type="Pfam" id="PF00354">
    <property type="entry name" value="Pentaxin"/>
    <property type="match status" value="1"/>
</dbReference>
<sequence>EVPVVEFQASGVATTDAYLKLLKQVPQLEAYSICARVKLKYDSAAGSYIFSYRTAQEDLHIGLYTGEIRIYHNIATHTVKAPVQLDEWFHFCCSINESSSQYTINFDNQIITGKLKNNKKLHFEAGGAFILGQFQQTIGGTFRFGASFTGHLAEFIMYKSTLSN</sequence>
<dbReference type="InterPro" id="IPR013320">
    <property type="entry name" value="ConA-like_dom_sf"/>
</dbReference>
<dbReference type="Proteomes" id="UP001497623">
    <property type="component" value="Unassembled WGS sequence"/>
</dbReference>
<dbReference type="SUPFAM" id="SSF49899">
    <property type="entry name" value="Concanavalin A-like lectins/glucanases"/>
    <property type="match status" value="1"/>
</dbReference>
<feature type="non-terminal residue" evidence="5">
    <location>
        <position position="1"/>
    </location>
</feature>
<keyword evidence="2" id="KW-0106">Calcium</keyword>
<evidence type="ECO:0000313" key="6">
    <source>
        <dbReference type="Proteomes" id="UP001497623"/>
    </source>
</evidence>
<feature type="domain" description="Pentraxin (PTX)" evidence="4">
    <location>
        <begin position="4"/>
        <end position="164"/>
    </location>
</feature>
<dbReference type="InterPro" id="IPR001759">
    <property type="entry name" value="PTX_dom"/>
</dbReference>
<reference evidence="5 6" key="1">
    <citation type="submission" date="2024-05" db="EMBL/GenBank/DDBJ databases">
        <authorList>
            <person name="Wallberg A."/>
        </authorList>
    </citation>
    <scope>NUCLEOTIDE SEQUENCE [LARGE SCALE GENOMIC DNA]</scope>
</reference>
<dbReference type="PRINTS" id="PR00895">
    <property type="entry name" value="PENTAXIN"/>
</dbReference>
<dbReference type="PROSITE" id="PS51828">
    <property type="entry name" value="PTX_2"/>
    <property type="match status" value="1"/>
</dbReference>
<keyword evidence="1" id="KW-0479">Metal-binding</keyword>
<dbReference type="PANTHER" id="PTHR45869">
    <property type="entry name" value="C-REACTIVE PROTEIN-RELATED"/>
    <property type="match status" value="1"/>
</dbReference>
<evidence type="ECO:0000259" key="4">
    <source>
        <dbReference type="PROSITE" id="PS51828"/>
    </source>
</evidence>
<keyword evidence="6" id="KW-1185">Reference proteome</keyword>
<evidence type="ECO:0000256" key="2">
    <source>
        <dbReference type="ARBA" id="ARBA00022837"/>
    </source>
</evidence>
<feature type="non-terminal residue" evidence="5">
    <location>
        <position position="164"/>
    </location>
</feature>
<protein>
    <recommendedName>
        <fullName evidence="4">Pentraxin (PTX) domain-containing protein</fullName>
    </recommendedName>
</protein>
<evidence type="ECO:0000256" key="3">
    <source>
        <dbReference type="PROSITE-ProRule" id="PRU01172"/>
    </source>
</evidence>
<gene>
    <name evidence="5" type="ORF">MNOR_LOCUS12498</name>
</gene>
<dbReference type="Gene3D" id="2.60.120.200">
    <property type="match status" value="1"/>
</dbReference>
<dbReference type="EMBL" id="CAXKWB010006866">
    <property type="protein sequence ID" value="CAL4084721.1"/>
    <property type="molecule type" value="Genomic_DNA"/>
</dbReference>
<dbReference type="AlphaFoldDB" id="A0AAV2QJE4"/>
<proteinExistence type="predicted"/>
<dbReference type="GO" id="GO:0046872">
    <property type="term" value="F:metal ion binding"/>
    <property type="evidence" value="ECO:0007669"/>
    <property type="project" value="UniProtKB-KW"/>
</dbReference>
<accession>A0AAV2QJE4</accession>